<gene>
    <name evidence="2" type="ORF">B0J11DRAFT_446053</name>
</gene>
<protein>
    <submittedName>
        <fullName evidence="2">Metallo-beta-lactamase domain protein</fullName>
    </submittedName>
</protein>
<dbReference type="InterPro" id="IPR001279">
    <property type="entry name" value="Metallo-B-lactamas"/>
</dbReference>
<comment type="caution">
    <text evidence="2">The sequence shown here is derived from an EMBL/GenBank/DDBJ whole genome shotgun (WGS) entry which is preliminary data.</text>
</comment>
<evidence type="ECO:0000313" key="3">
    <source>
        <dbReference type="Proteomes" id="UP000700596"/>
    </source>
</evidence>
<accession>A0A9P9D6L3</accession>
<reference evidence="2" key="1">
    <citation type="journal article" date="2021" name="Nat. Commun.">
        <title>Genetic determinants of endophytism in the Arabidopsis root mycobiome.</title>
        <authorList>
            <person name="Mesny F."/>
            <person name="Miyauchi S."/>
            <person name="Thiergart T."/>
            <person name="Pickel B."/>
            <person name="Atanasova L."/>
            <person name="Karlsson M."/>
            <person name="Huettel B."/>
            <person name="Barry K.W."/>
            <person name="Haridas S."/>
            <person name="Chen C."/>
            <person name="Bauer D."/>
            <person name="Andreopoulos W."/>
            <person name="Pangilinan J."/>
            <person name="LaButti K."/>
            <person name="Riley R."/>
            <person name="Lipzen A."/>
            <person name="Clum A."/>
            <person name="Drula E."/>
            <person name="Henrissat B."/>
            <person name="Kohler A."/>
            <person name="Grigoriev I.V."/>
            <person name="Martin F.M."/>
            <person name="Hacquard S."/>
        </authorList>
    </citation>
    <scope>NUCLEOTIDE SEQUENCE</scope>
    <source>
        <strain evidence="2">MPI-CAGE-CH-0243</strain>
    </source>
</reference>
<name>A0A9P9D6L3_9PLEO</name>
<sequence length="310" mass="34775">MQGGSTLSTPAVGSLKEPTIHAIYESITGTWQYIVADVTTRKAIIIDSVLDYDPTTQNIRTHTADSLLDIVTENNYTIEKILETHAHADHLTAASYLQKRFEESQDLRPSIGIGKRITLVQEFFGRKYGIPDEECEGVFDELFHDDDSFQVGNLTVTVVHLPGHTPDHVGYIVGDNVFCGDSLFHVDMGTARCDFPGGDATSLYNSVQRLLNLPDHFRVWTGHDYLSKERNTPIPCLTVKDHKERNKLVANGVTEKEFVLMRKKRDSELAEPRLLNPSLQINIRAGRLPHPTALGQRLLHVPLKLNGVNW</sequence>
<dbReference type="SMART" id="SM00849">
    <property type="entry name" value="Lactamase_B"/>
    <property type="match status" value="1"/>
</dbReference>
<dbReference type="GO" id="GO:0070813">
    <property type="term" value="P:hydrogen sulfide metabolic process"/>
    <property type="evidence" value="ECO:0007669"/>
    <property type="project" value="TreeGrafter"/>
</dbReference>
<dbReference type="CDD" id="cd07724">
    <property type="entry name" value="POD-like_MBL-fold"/>
    <property type="match status" value="1"/>
</dbReference>
<proteinExistence type="predicted"/>
<dbReference type="PANTHER" id="PTHR43084">
    <property type="entry name" value="PERSULFIDE DIOXYGENASE ETHE1"/>
    <property type="match status" value="1"/>
</dbReference>
<evidence type="ECO:0000259" key="1">
    <source>
        <dbReference type="SMART" id="SM00849"/>
    </source>
</evidence>
<dbReference type="Pfam" id="PF00753">
    <property type="entry name" value="Lactamase_B"/>
    <property type="match status" value="1"/>
</dbReference>
<dbReference type="Proteomes" id="UP000700596">
    <property type="component" value="Unassembled WGS sequence"/>
</dbReference>
<dbReference type="InterPro" id="IPR051682">
    <property type="entry name" value="Mito_Persulfide_Diox"/>
</dbReference>
<dbReference type="AlphaFoldDB" id="A0A9P9D6L3"/>
<dbReference type="InterPro" id="IPR036866">
    <property type="entry name" value="RibonucZ/Hydroxyglut_hydro"/>
</dbReference>
<dbReference type="SUPFAM" id="SSF56281">
    <property type="entry name" value="Metallo-hydrolase/oxidoreductase"/>
    <property type="match status" value="1"/>
</dbReference>
<dbReference type="Gene3D" id="3.60.15.10">
    <property type="entry name" value="Ribonuclease Z/Hydroxyacylglutathione hydrolase-like"/>
    <property type="match status" value="1"/>
</dbReference>
<organism evidence="2 3">
    <name type="scientific">Dendryphion nanum</name>
    <dbReference type="NCBI Taxonomy" id="256645"/>
    <lineage>
        <taxon>Eukaryota</taxon>
        <taxon>Fungi</taxon>
        <taxon>Dikarya</taxon>
        <taxon>Ascomycota</taxon>
        <taxon>Pezizomycotina</taxon>
        <taxon>Dothideomycetes</taxon>
        <taxon>Pleosporomycetidae</taxon>
        <taxon>Pleosporales</taxon>
        <taxon>Torulaceae</taxon>
        <taxon>Dendryphion</taxon>
    </lineage>
</organism>
<dbReference type="InterPro" id="IPR044528">
    <property type="entry name" value="POD-like_MBL-fold"/>
</dbReference>
<keyword evidence="3" id="KW-1185">Reference proteome</keyword>
<feature type="domain" description="Metallo-beta-lactamase" evidence="1">
    <location>
        <begin position="29"/>
        <end position="223"/>
    </location>
</feature>
<dbReference type="GO" id="GO:0006749">
    <property type="term" value="P:glutathione metabolic process"/>
    <property type="evidence" value="ECO:0007669"/>
    <property type="project" value="InterPro"/>
</dbReference>
<evidence type="ECO:0000313" key="2">
    <source>
        <dbReference type="EMBL" id="KAH7113336.1"/>
    </source>
</evidence>
<dbReference type="PANTHER" id="PTHR43084:SF8">
    <property type="entry name" value="METALLO-BETA-LACTAMASE SUPERFAMILY PROTEIN"/>
    <property type="match status" value="1"/>
</dbReference>
<dbReference type="EMBL" id="JAGMWT010000019">
    <property type="protein sequence ID" value="KAH7113336.1"/>
    <property type="molecule type" value="Genomic_DNA"/>
</dbReference>
<dbReference type="FunFam" id="3.60.15.10:FF:000033">
    <property type="entry name" value="MBL fold metallo-hydrolase"/>
    <property type="match status" value="1"/>
</dbReference>
<dbReference type="GO" id="GO:0050313">
    <property type="term" value="F:sulfur dioxygenase activity"/>
    <property type="evidence" value="ECO:0007669"/>
    <property type="project" value="InterPro"/>
</dbReference>
<dbReference type="OrthoDB" id="449487at2759"/>